<reference evidence="1 2" key="1">
    <citation type="submission" date="2021-01" db="EMBL/GenBank/DDBJ databases">
        <title>Whole genome shotgun sequence of Catellatospora citrea NBRC 14495.</title>
        <authorList>
            <person name="Komaki H."/>
            <person name="Tamura T."/>
        </authorList>
    </citation>
    <scope>NUCLEOTIDE SEQUENCE [LARGE SCALE GENOMIC DNA]</scope>
    <source>
        <strain evidence="1 2">NBRC 14495</strain>
    </source>
</reference>
<protein>
    <recommendedName>
        <fullName evidence="3">Pentapeptide repeat protein</fullName>
    </recommendedName>
</protein>
<name>A0A8J3KJ08_9ACTN</name>
<organism evidence="1 2">
    <name type="scientific">Catellatospora citrea</name>
    <dbReference type="NCBI Taxonomy" id="53366"/>
    <lineage>
        <taxon>Bacteria</taxon>
        <taxon>Bacillati</taxon>
        <taxon>Actinomycetota</taxon>
        <taxon>Actinomycetes</taxon>
        <taxon>Micromonosporales</taxon>
        <taxon>Micromonosporaceae</taxon>
        <taxon>Catellatospora</taxon>
    </lineage>
</organism>
<evidence type="ECO:0000313" key="2">
    <source>
        <dbReference type="Proteomes" id="UP000659904"/>
    </source>
</evidence>
<evidence type="ECO:0000313" key="1">
    <source>
        <dbReference type="EMBL" id="GIF96859.1"/>
    </source>
</evidence>
<dbReference type="RefSeq" id="WP_120314749.1">
    <property type="nucleotide sequence ID" value="NZ_BONH01000007.1"/>
</dbReference>
<keyword evidence="2" id="KW-1185">Reference proteome</keyword>
<comment type="caution">
    <text evidence="1">The sequence shown here is derived from an EMBL/GenBank/DDBJ whole genome shotgun (WGS) entry which is preliminary data.</text>
</comment>
<dbReference type="SUPFAM" id="SSF141571">
    <property type="entry name" value="Pentapeptide repeat-like"/>
    <property type="match status" value="1"/>
</dbReference>
<dbReference type="EMBL" id="BONH01000007">
    <property type="protein sequence ID" value="GIF96859.1"/>
    <property type="molecule type" value="Genomic_DNA"/>
</dbReference>
<proteinExistence type="predicted"/>
<gene>
    <name evidence="1" type="ORF">Cci01nite_19530</name>
</gene>
<accession>A0A8J3KJ08</accession>
<dbReference type="Gene3D" id="2.160.20.80">
    <property type="entry name" value="E3 ubiquitin-protein ligase SopA"/>
    <property type="match status" value="1"/>
</dbReference>
<sequence length="241" mass="26512">MHGSTGLLRDQTFTEEDFSHRNLDHFVAVGCTFIRCDFSGVRSKEFVFGGGGQASTYRECVFDGAKLKGTGADVAVLDSCSFRQVKLTDWECQGVDLVDCTFTGVLQRCSFAGIVPALMQPIFGRTSNRIVGNDFSGCEFKQVALKAGVDMAAQRLPRGREYFWLPDLPAAVALLEEDPQGWQPAHPVSMRGLIAFFKDTIRLGRSAYFGRVSEFAKLGGELLPDVLDLLRSRGLEINPDV</sequence>
<dbReference type="Proteomes" id="UP000659904">
    <property type="component" value="Unassembled WGS sequence"/>
</dbReference>
<dbReference type="AlphaFoldDB" id="A0A8J3KJ08"/>
<evidence type="ECO:0008006" key="3">
    <source>
        <dbReference type="Google" id="ProtNLM"/>
    </source>
</evidence>